<keyword evidence="9" id="KW-0812">Transmembrane</keyword>
<keyword evidence="9" id="KW-0472">Membrane</keyword>
<feature type="transmembrane region" description="Helical" evidence="9">
    <location>
        <begin position="12"/>
        <end position="30"/>
    </location>
</feature>
<dbReference type="GO" id="GO:0006013">
    <property type="term" value="P:mannose metabolic process"/>
    <property type="evidence" value="ECO:0007669"/>
    <property type="project" value="InterPro"/>
</dbReference>
<dbReference type="SMART" id="SM00872">
    <property type="entry name" value="Alpha-mann_mid"/>
    <property type="match status" value="1"/>
</dbReference>
<dbReference type="GO" id="GO:0006491">
    <property type="term" value="P:N-glycan processing"/>
    <property type="evidence" value="ECO:0007669"/>
    <property type="project" value="TreeGrafter"/>
</dbReference>
<dbReference type="GO" id="GO:0004572">
    <property type="term" value="F:mannosyl-oligosaccharide 1,3-1,6-alpha-mannosidase activity"/>
    <property type="evidence" value="ECO:0007669"/>
    <property type="project" value="UniProtKB-EC"/>
</dbReference>
<keyword evidence="9" id="KW-1133">Transmembrane helix</keyword>
<evidence type="ECO:0000256" key="9">
    <source>
        <dbReference type="SAM" id="Phobius"/>
    </source>
</evidence>
<dbReference type="Gene3D" id="2.70.98.30">
    <property type="entry name" value="Golgi alpha-mannosidase II, domain 4"/>
    <property type="match status" value="1"/>
</dbReference>
<comment type="function">
    <text evidence="6">Catalyzes the first committed step in the biosynthesis of complex N-glycans. It controls conversion of high mannose to complex N-glycans; the final hydrolytic step in the N-glycan maturation pathway.</text>
</comment>
<dbReference type="Pfam" id="PF07748">
    <property type="entry name" value="Glyco_hydro_38C"/>
    <property type="match status" value="1"/>
</dbReference>
<evidence type="ECO:0000313" key="12">
    <source>
        <dbReference type="Proteomes" id="UP001283361"/>
    </source>
</evidence>
<dbReference type="AlphaFoldDB" id="A0AAE1AAZ2"/>
<keyword evidence="2 8" id="KW-0479">Metal-binding</keyword>
<dbReference type="InterPro" id="IPR011013">
    <property type="entry name" value="Gal_mutarotase_sf_dom"/>
</dbReference>
<dbReference type="InterPro" id="IPR015341">
    <property type="entry name" value="Glyco_hydro_38_cen"/>
</dbReference>
<dbReference type="InterPro" id="IPR011330">
    <property type="entry name" value="Glyco_hydro/deAcase_b/a-brl"/>
</dbReference>
<evidence type="ECO:0000313" key="11">
    <source>
        <dbReference type="EMBL" id="KAK3784564.1"/>
    </source>
</evidence>
<reference evidence="11" key="1">
    <citation type="journal article" date="2023" name="G3 (Bethesda)">
        <title>A reference genome for the long-term kleptoplast-retaining sea slug Elysia crispata morphotype clarki.</title>
        <authorList>
            <person name="Eastman K.E."/>
            <person name="Pendleton A.L."/>
            <person name="Shaikh M.A."/>
            <person name="Suttiyut T."/>
            <person name="Ogas R."/>
            <person name="Tomko P."/>
            <person name="Gavelis G."/>
            <person name="Widhalm J.R."/>
            <person name="Wisecaver J.H."/>
        </authorList>
    </citation>
    <scope>NUCLEOTIDE SEQUENCE</scope>
    <source>
        <strain evidence="11">ECLA1</strain>
    </source>
</reference>
<dbReference type="Proteomes" id="UP001283361">
    <property type="component" value="Unassembled WGS sequence"/>
</dbReference>
<gene>
    <name evidence="11" type="ORF">RRG08_003372</name>
</gene>
<name>A0AAE1AAZ2_9GAST</name>
<keyword evidence="4 8" id="KW-0862">Zinc</keyword>
<dbReference type="Pfam" id="PF01074">
    <property type="entry name" value="Glyco_hydro_38N"/>
    <property type="match status" value="1"/>
</dbReference>
<dbReference type="FunFam" id="1.20.1270.50:FF:000001">
    <property type="entry name" value="Alpha-mannosidase"/>
    <property type="match status" value="1"/>
</dbReference>
<proteinExistence type="inferred from homology"/>
<protein>
    <recommendedName>
        <fullName evidence="8">Alpha-mannosidase</fullName>
        <ecNumber evidence="8">3.2.1.-</ecNumber>
    </recommendedName>
</protein>
<dbReference type="InterPro" id="IPR000602">
    <property type="entry name" value="Glyco_hydro_38_N"/>
</dbReference>
<dbReference type="InterPro" id="IPR011682">
    <property type="entry name" value="Glyco_hydro_38_C"/>
</dbReference>
<dbReference type="PANTHER" id="PTHR11607">
    <property type="entry name" value="ALPHA-MANNOSIDASE"/>
    <property type="match status" value="1"/>
</dbReference>
<dbReference type="InterPro" id="IPR050843">
    <property type="entry name" value="Glycosyl_Hydrlase_38"/>
</dbReference>
<evidence type="ECO:0000256" key="6">
    <source>
        <dbReference type="ARBA" id="ARBA00059516"/>
    </source>
</evidence>
<dbReference type="PANTHER" id="PTHR11607:SF70">
    <property type="entry name" value="ALPHA-MANNOSIDASE"/>
    <property type="match status" value="1"/>
</dbReference>
<accession>A0AAE1AAZ2</accession>
<evidence type="ECO:0000256" key="1">
    <source>
        <dbReference type="ARBA" id="ARBA00009792"/>
    </source>
</evidence>
<dbReference type="FunFam" id="3.20.110.10:FF:000010">
    <property type="entry name" value="Alpha-mannosidase"/>
    <property type="match status" value="1"/>
</dbReference>
<evidence type="ECO:0000256" key="2">
    <source>
        <dbReference type="ARBA" id="ARBA00022723"/>
    </source>
</evidence>
<comment type="cofactor">
    <cofactor evidence="8">
        <name>Zn(2+)</name>
        <dbReference type="ChEBI" id="CHEBI:29105"/>
    </cofactor>
    <text evidence="8">Binds 1 zinc ion per subunit.</text>
</comment>
<dbReference type="GO" id="GO:0030246">
    <property type="term" value="F:carbohydrate binding"/>
    <property type="evidence" value="ECO:0007669"/>
    <property type="project" value="InterPro"/>
</dbReference>
<comment type="similarity">
    <text evidence="1 8">Belongs to the glycosyl hydrolase 38 family.</text>
</comment>
<dbReference type="GO" id="GO:0000139">
    <property type="term" value="C:Golgi membrane"/>
    <property type="evidence" value="ECO:0007669"/>
    <property type="project" value="TreeGrafter"/>
</dbReference>
<dbReference type="SUPFAM" id="SSF88688">
    <property type="entry name" value="Families 57/38 glycoside transferase middle domain"/>
    <property type="match status" value="1"/>
</dbReference>
<dbReference type="InterPro" id="IPR027291">
    <property type="entry name" value="Glyco_hydro_38_N_sf"/>
</dbReference>
<sequence>MARNAYIRISAWQLMILFCLLYIILVFLVYRHIERFNSSRAKMGQVFKPRVDNGGSIQFYAKECPKIYIPDRLSPYTSQKDVLSLKGGMCPTQKLPPDPIIQVEQLWSSVSVKYPQYVYTTRGWIQVIDVPNYNPKPLQVFIVPHSHQDPGWLQTFEGYYYSYTRKTLNNIVYYLSKNPTWKFIWSETAFLEKWFNEPGSQTQELKRLLSNGQLEIVTGGWVMADEAVTHFAGMLDQLVEGHLWLKQNLEITPNASWSVDPFGHSPTMTYLLKQAGMNNMVIQRVHFGMKRHLALRQQLEFLWRQTWDSEAKTDILCHMMPFLLYAIHYSCGPDPHVCCQFDFHKSQCLSGSKSVPVIPVSDDNIRKLAWSLWEQFQKKAHLYHSNVLLVPHGDDFRYSSQKEWQEQFGNMQKLMDYINKNSDMNVQVQFGTISDFFNALRKDMSKSKVSFPSLSGDFLPYNDRDDQYWTGFYSNRPLYKHMARVLQAKLRIAEILFTMTMIRSKLSATFRDQNSTAALVSARRALALFQHHDAITGTSRKYVMKDYGRKLLSAVKEVNILLAKMNLHWMLDEKVHLKPKSLTERLSSVSMGDEWSSEDNYPHPKISHSDGIWHVIVTNPHTIPWGSPVTIRTSTPSYVKSKNGTVIPSQCSPVFGPGMLLLQGVYDITFLADIPPLSMRTYQIVESSKKAEFATITIFGKMLSTKDFVSEFQAVKSTKPVIEIENELVKATFSSCTGLLQSVLRHTDQAVYQTEIKMMTYGTGSWSNPFRDSSGSYIFMPRGPAQDSETFYPSIVVIHGPVASTVWAKLPGVRHSATLYHTDGPIGAGIHIENLVDLTSDKWNNRELVMRLETNVYPPESDWCVDLNGYQMHRKKWRSKFLIQGNYHPMTSMVYIEDENLSRVTLITSHSHGASTQSPGWLEVILDRRLIQDDWRGLHEGVKDNVVSPSKFILLIEKGQGPVRPKGPSCQPSVLAHLLEAHLNNPQQVSLVADSLWGYKELKDTVGLIHRHESWPCLYSLLNLRYLGTGQQQTSKINQEEERSALMIVRRTAFDCSYPEIHTKCGMHRILHFSTLGSPSNIEIKSAMETSITGMKILRKMDHLTAELDDMEIKTFKVTLAAAA</sequence>
<keyword evidence="5 8" id="KW-0326">Glycosidase</keyword>
<dbReference type="Pfam" id="PF09261">
    <property type="entry name" value="Alpha-mann_mid"/>
    <property type="match status" value="1"/>
</dbReference>
<dbReference type="SUPFAM" id="SSF88713">
    <property type="entry name" value="Glycoside hydrolase/deacetylase"/>
    <property type="match status" value="1"/>
</dbReference>
<dbReference type="Gene3D" id="2.60.40.1180">
    <property type="entry name" value="Golgi alpha-mannosidase II"/>
    <property type="match status" value="1"/>
</dbReference>
<comment type="caution">
    <text evidence="11">The sequence shown here is derived from an EMBL/GenBank/DDBJ whole genome shotgun (WGS) entry which is preliminary data.</text>
</comment>
<feature type="domain" description="Glycoside hydrolase family 38 central" evidence="10">
    <location>
        <begin position="467"/>
        <end position="551"/>
    </location>
</feature>
<dbReference type="InterPro" id="IPR037094">
    <property type="entry name" value="Glyco_hydro_38_cen_sf"/>
</dbReference>
<dbReference type="EC" id="3.2.1.-" evidence="8"/>
<dbReference type="SUPFAM" id="SSF74650">
    <property type="entry name" value="Galactose mutarotase-like"/>
    <property type="match status" value="1"/>
</dbReference>
<evidence type="ECO:0000259" key="10">
    <source>
        <dbReference type="SMART" id="SM00872"/>
    </source>
</evidence>
<dbReference type="InterPro" id="IPR028995">
    <property type="entry name" value="Glyco_hydro_57/38_cen_sf"/>
</dbReference>
<evidence type="ECO:0000256" key="3">
    <source>
        <dbReference type="ARBA" id="ARBA00022801"/>
    </source>
</evidence>
<evidence type="ECO:0000256" key="5">
    <source>
        <dbReference type="ARBA" id="ARBA00023295"/>
    </source>
</evidence>
<organism evidence="11 12">
    <name type="scientific">Elysia crispata</name>
    <name type="common">lettuce slug</name>
    <dbReference type="NCBI Taxonomy" id="231223"/>
    <lineage>
        <taxon>Eukaryota</taxon>
        <taxon>Metazoa</taxon>
        <taxon>Spiralia</taxon>
        <taxon>Lophotrochozoa</taxon>
        <taxon>Mollusca</taxon>
        <taxon>Gastropoda</taxon>
        <taxon>Heterobranchia</taxon>
        <taxon>Euthyneura</taxon>
        <taxon>Panpulmonata</taxon>
        <taxon>Sacoglossa</taxon>
        <taxon>Placobranchoidea</taxon>
        <taxon>Plakobranchidae</taxon>
        <taxon>Elysia</taxon>
    </lineage>
</organism>
<evidence type="ECO:0000256" key="8">
    <source>
        <dbReference type="RuleBase" id="RU361199"/>
    </source>
</evidence>
<dbReference type="EMBL" id="JAWDGP010002226">
    <property type="protein sequence ID" value="KAK3784564.1"/>
    <property type="molecule type" value="Genomic_DNA"/>
</dbReference>
<comment type="catalytic activity">
    <reaction evidence="7">
        <text>N(4)-{beta-D-GlcNAc-(1-&gt;2)-alpha-D-Man-(1-&gt;3)-[alpha-D-Man-(1-&gt;3)-[alpha-D-Man-(1-&gt;6)]-alpha-D-Man-(1-&gt;6)]-beta-D-Man-(1-&gt;4)-beta-D-GlcNAc-(1-&gt;4)-beta-D-GlcNAc}-L-asparaginyl-[protein] + 2 H2O = 2 alpha-D-mannopyranose + an N(4)-{beta-D-GlcNAc-(1-&gt;2)-alpha-D-Man-(1-&gt;3)-[alpha-D-Man-(1-&gt;6)]-beta-D-Man-(1-&gt;4)-beta-D-GlcNAc-(1-&gt;4)-beta-D-GlcNAc}-L-asparaginyl-[protein]</text>
        <dbReference type="Rhea" id="RHEA:56052"/>
        <dbReference type="Rhea" id="RHEA-COMP:14368"/>
        <dbReference type="Rhea" id="RHEA-COMP:14369"/>
        <dbReference type="ChEBI" id="CHEBI:15377"/>
        <dbReference type="ChEBI" id="CHEBI:28729"/>
        <dbReference type="ChEBI" id="CHEBI:60615"/>
        <dbReference type="ChEBI" id="CHEBI:60625"/>
        <dbReference type="EC" id="3.2.1.114"/>
    </reaction>
</comment>
<dbReference type="GO" id="GO:0046872">
    <property type="term" value="F:metal ion binding"/>
    <property type="evidence" value="ECO:0007669"/>
    <property type="project" value="UniProtKB-KW"/>
</dbReference>
<dbReference type="InterPro" id="IPR013780">
    <property type="entry name" value="Glyco_hydro_b"/>
</dbReference>
<evidence type="ECO:0000256" key="4">
    <source>
        <dbReference type="ARBA" id="ARBA00022833"/>
    </source>
</evidence>
<keyword evidence="12" id="KW-1185">Reference proteome</keyword>
<dbReference type="Gene3D" id="3.20.110.10">
    <property type="entry name" value="Glycoside hydrolase 38, N terminal domain"/>
    <property type="match status" value="1"/>
</dbReference>
<dbReference type="Gene3D" id="1.20.1270.50">
    <property type="entry name" value="Glycoside hydrolase family 38, central domain"/>
    <property type="match status" value="1"/>
</dbReference>
<evidence type="ECO:0000256" key="7">
    <source>
        <dbReference type="ARBA" id="ARBA00093232"/>
    </source>
</evidence>
<keyword evidence="3 8" id="KW-0378">Hydrolase</keyword>